<evidence type="ECO:0000313" key="6">
    <source>
        <dbReference type="EMBL" id="RWX49337.1"/>
    </source>
</evidence>
<dbReference type="GO" id="GO:0006412">
    <property type="term" value="P:translation"/>
    <property type="evidence" value="ECO:0007669"/>
    <property type="project" value="UniProtKB-UniRule"/>
</dbReference>
<organism evidence="7 9">
    <name type="scientific">Candidatus Electrothrix marina</name>
    <dbReference type="NCBI Taxonomy" id="1859130"/>
    <lineage>
        <taxon>Bacteria</taxon>
        <taxon>Pseudomonadati</taxon>
        <taxon>Thermodesulfobacteriota</taxon>
        <taxon>Desulfobulbia</taxon>
        <taxon>Desulfobulbales</taxon>
        <taxon>Desulfobulbaceae</taxon>
        <taxon>Candidatus Electrothrix</taxon>
    </lineage>
</organism>
<dbReference type="InterPro" id="IPR036049">
    <property type="entry name" value="Ribosomal_uL29_sf"/>
</dbReference>
<dbReference type="PROSITE" id="PS00579">
    <property type="entry name" value="RIBOSOMAL_L29"/>
    <property type="match status" value="1"/>
</dbReference>
<dbReference type="Proteomes" id="UP000286862">
    <property type="component" value="Unassembled WGS sequence"/>
</dbReference>
<dbReference type="GO" id="GO:0003735">
    <property type="term" value="F:structural constituent of ribosome"/>
    <property type="evidence" value="ECO:0007669"/>
    <property type="project" value="InterPro"/>
</dbReference>
<evidence type="ECO:0000256" key="2">
    <source>
        <dbReference type="ARBA" id="ARBA00022980"/>
    </source>
</evidence>
<accession>A0A444JF15</accession>
<dbReference type="Proteomes" id="UP000288892">
    <property type="component" value="Unassembled WGS sequence"/>
</dbReference>
<dbReference type="EMBL" id="MTKS01000104">
    <property type="protein sequence ID" value="RWX51643.1"/>
    <property type="molecule type" value="Genomic_DNA"/>
</dbReference>
<dbReference type="InterPro" id="IPR001854">
    <property type="entry name" value="Ribosomal_uL29"/>
</dbReference>
<name>A0A444JF15_9BACT</name>
<reference evidence="8 9" key="1">
    <citation type="submission" date="2017-01" db="EMBL/GenBank/DDBJ databases">
        <title>The cable genome- insights into the physiology and evolution of filamentous bacteria capable of sulfide oxidation via long distance electron transfer.</title>
        <authorList>
            <person name="Schreiber L."/>
            <person name="Bjerg J.T."/>
            <person name="Boggild A."/>
            <person name="Van De Vossenberg J."/>
            <person name="Meysman F."/>
            <person name="Nielsen L.P."/>
            <person name="Schramm A."/>
            <person name="Kjeldsen K.U."/>
        </authorList>
    </citation>
    <scope>NUCLEOTIDE SEQUENCE [LARGE SCALE GENOMIC DNA]</scope>
    <source>
        <strain evidence="6">A2</strain>
        <strain evidence="7">A5</strain>
    </source>
</reference>
<keyword evidence="2 5" id="KW-0689">Ribosomal protein</keyword>
<proteinExistence type="inferred from homology"/>
<sequence>MKASELRRMSDEELRKKELDLREDFFKLRFQHKIRSLENPARLRQIRKDIARVQTVLTEQAQA</sequence>
<dbReference type="PANTHER" id="PTHR10916:SF0">
    <property type="entry name" value="LARGE RIBOSOMAL SUBUNIT PROTEIN UL29C"/>
    <property type="match status" value="1"/>
</dbReference>
<dbReference type="Pfam" id="PF00831">
    <property type="entry name" value="Ribosomal_L29"/>
    <property type="match status" value="1"/>
</dbReference>
<dbReference type="GO" id="GO:0022625">
    <property type="term" value="C:cytosolic large ribosomal subunit"/>
    <property type="evidence" value="ECO:0007669"/>
    <property type="project" value="TreeGrafter"/>
</dbReference>
<dbReference type="FunFam" id="1.10.287.310:FF:000001">
    <property type="entry name" value="50S ribosomal protein L29"/>
    <property type="match status" value="1"/>
</dbReference>
<evidence type="ECO:0000256" key="4">
    <source>
        <dbReference type="ARBA" id="ARBA00035204"/>
    </source>
</evidence>
<dbReference type="AlphaFoldDB" id="A0A444JF15"/>
<dbReference type="SUPFAM" id="SSF46561">
    <property type="entry name" value="Ribosomal protein L29 (L29p)"/>
    <property type="match status" value="1"/>
</dbReference>
<evidence type="ECO:0000313" key="8">
    <source>
        <dbReference type="Proteomes" id="UP000286862"/>
    </source>
</evidence>
<dbReference type="InterPro" id="IPR050063">
    <property type="entry name" value="Ribosomal_protein_uL29"/>
</dbReference>
<evidence type="ECO:0000256" key="3">
    <source>
        <dbReference type="ARBA" id="ARBA00023274"/>
    </source>
</evidence>
<evidence type="ECO:0000256" key="5">
    <source>
        <dbReference type="HAMAP-Rule" id="MF_00374"/>
    </source>
</evidence>
<protein>
    <recommendedName>
        <fullName evidence="4 5">Large ribosomal subunit protein uL29</fullName>
    </recommendedName>
</protein>
<dbReference type="HAMAP" id="MF_00374">
    <property type="entry name" value="Ribosomal_uL29"/>
    <property type="match status" value="1"/>
</dbReference>
<dbReference type="EMBL" id="MTKQ01000007">
    <property type="protein sequence ID" value="RWX49337.1"/>
    <property type="molecule type" value="Genomic_DNA"/>
</dbReference>
<dbReference type="NCBIfam" id="TIGR00012">
    <property type="entry name" value="L29"/>
    <property type="match status" value="1"/>
</dbReference>
<dbReference type="Gene3D" id="1.10.287.310">
    <property type="match status" value="1"/>
</dbReference>
<dbReference type="PANTHER" id="PTHR10916">
    <property type="entry name" value="60S RIBOSOMAL PROTEIN L35/50S RIBOSOMAL PROTEIN L29"/>
    <property type="match status" value="1"/>
</dbReference>
<dbReference type="InterPro" id="IPR018254">
    <property type="entry name" value="Ribosomal_uL29_CS"/>
</dbReference>
<gene>
    <name evidence="5" type="primary">rpmC</name>
    <name evidence="6" type="ORF">VT99_10077</name>
    <name evidence="7" type="ORF">VU01_11049</name>
</gene>
<keyword evidence="9" id="KW-1185">Reference proteome</keyword>
<evidence type="ECO:0000256" key="1">
    <source>
        <dbReference type="ARBA" id="ARBA00009254"/>
    </source>
</evidence>
<comment type="similarity">
    <text evidence="1 5">Belongs to the universal ribosomal protein uL29 family.</text>
</comment>
<comment type="caution">
    <text evidence="7">The sequence shown here is derived from an EMBL/GenBank/DDBJ whole genome shotgun (WGS) entry which is preliminary data.</text>
</comment>
<evidence type="ECO:0000313" key="9">
    <source>
        <dbReference type="Proteomes" id="UP000288892"/>
    </source>
</evidence>
<keyword evidence="3 5" id="KW-0687">Ribonucleoprotein</keyword>
<evidence type="ECO:0000313" key="7">
    <source>
        <dbReference type="EMBL" id="RWX51643.1"/>
    </source>
</evidence>
<dbReference type="CDD" id="cd00427">
    <property type="entry name" value="Ribosomal_L29_HIP"/>
    <property type="match status" value="1"/>
</dbReference>